<dbReference type="EMBL" id="JAGMVJ010000034">
    <property type="protein sequence ID" value="KAH7067750.1"/>
    <property type="molecule type" value="Genomic_DNA"/>
</dbReference>
<sequence>MCNIVTFRFTCRHTLRRRRSRCNGTKHKITASSIKAACIAESFLTIYLRVECGPCQHTAWEDGWSRKLERATEFLVKLRQRNMPGEDEVERCVRELEAEYASASWDTRNMFAPAIKRSVGRVKHTWRERAPSPLPREVFPDDVIETVRKEWSQMEDHEYDGNYVASTDPIHPVSTDYSHPLDDDDGSWVLQHLSSEDVQAAGNHIDMDFNQGSHWTWNDDNHQPQTSTPTDGPADTTPPPPGPHNTQPPLTSTRAWYNNQRKILTQRKQTDVTKFYDDWLYISRCEMRDIEGVGGRVICEPDGGRVR</sequence>
<comment type="caution">
    <text evidence="2">The sequence shown here is derived from an EMBL/GenBank/DDBJ whole genome shotgun (WGS) entry which is preliminary data.</text>
</comment>
<gene>
    <name evidence="2" type="ORF">FB567DRAFT_574078</name>
</gene>
<reference evidence="2" key="1">
    <citation type="journal article" date="2021" name="Nat. Commun.">
        <title>Genetic determinants of endophytism in the Arabidopsis root mycobiome.</title>
        <authorList>
            <person name="Mesny F."/>
            <person name="Miyauchi S."/>
            <person name="Thiergart T."/>
            <person name="Pickel B."/>
            <person name="Atanasova L."/>
            <person name="Karlsson M."/>
            <person name="Huettel B."/>
            <person name="Barry K.W."/>
            <person name="Haridas S."/>
            <person name="Chen C."/>
            <person name="Bauer D."/>
            <person name="Andreopoulos W."/>
            <person name="Pangilinan J."/>
            <person name="LaButti K."/>
            <person name="Riley R."/>
            <person name="Lipzen A."/>
            <person name="Clum A."/>
            <person name="Drula E."/>
            <person name="Henrissat B."/>
            <person name="Kohler A."/>
            <person name="Grigoriev I.V."/>
            <person name="Martin F.M."/>
            <person name="Hacquard S."/>
        </authorList>
    </citation>
    <scope>NUCLEOTIDE SEQUENCE</scope>
    <source>
        <strain evidence="2">MPI-SDFR-AT-0120</strain>
    </source>
</reference>
<accession>A0A8K0QT04</accession>
<dbReference type="OrthoDB" id="3933435at2759"/>
<evidence type="ECO:0000256" key="1">
    <source>
        <dbReference type="SAM" id="MobiDB-lite"/>
    </source>
</evidence>
<name>A0A8K0QT04_9PLEO</name>
<dbReference type="AlphaFoldDB" id="A0A8K0QT04"/>
<keyword evidence="3" id="KW-1185">Reference proteome</keyword>
<proteinExistence type="predicted"/>
<feature type="compositionally biased region" description="Low complexity" evidence="1">
    <location>
        <begin position="226"/>
        <end position="235"/>
    </location>
</feature>
<evidence type="ECO:0000313" key="2">
    <source>
        <dbReference type="EMBL" id="KAH7067750.1"/>
    </source>
</evidence>
<feature type="region of interest" description="Disordered" evidence="1">
    <location>
        <begin position="207"/>
        <end position="252"/>
    </location>
</feature>
<evidence type="ECO:0000313" key="3">
    <source>
        <dbReference type="Proteomes" id="UP000813461"/>
    </source>
</evidence>
<organism evidence="2 3">
    <name type="scientific">Paraphoma chrysanthemicola</name>
    <dbReference type="NCBI Taxonomy" id="798071"/>
    <lineage>
        <taxon>Eukaryota</taxon>
        <taxon>Fungi</taxon>
        <taxon>Dikarya</taxon>
        <taxon>Ascomycota</taxon>
        <taxon>Pezizomycotina</taxon>
        <taxon>Dothideomycetes</taxon>
        <taxon>Pleosporomycetidae</taxon>
        <taxon>Pleosporales</taxon>
        <taxon>Pleosporineae</taxon>
        <taxon>Phaeosphaeriaceae</taxon>
        <taxon>Paraphoma</taxon>
    </lineage>
</organism>
<dbReference type="Proteomes" id="UP000813461">
    <property type="component" value="Unassembled WGS sequence"/>
</dbReference>
<protein>
    <submittedName>
        <fullName evidence="2">Uncharacterized protein</fullName>
    </submittedName>
</protein>